<dbReference type="InterPro" id="IPR016151">
    <property type="entry name" value="DNA_mismatch_repair_MutS_N"/>
</dbReference>
<evidence type="ECO:0000256" key="10">
    <source>
        <dbReference type="RuleBase" id="RU003756"/>
    </source>
</evidence>
<dbReference type="HAMAP" id="MF_00096">
    <property type="entry name" value="MutS"/>
    <property type="match status" value="1"/>
</dbReference>
<dbReference type="InterPro" id="IPR036187">
    <property type="entry name" value="DNA_mismatch_repair_MutS_sf"/>
</dbReference>
<sequence>MKLTPMLRQYLEVKERFPGSILFFRLGDFYEMFFEDAKTSARELGLTLTARGKNKNAVPMAGVPHHAAAGYIDRLVDKGFSVAICEQVEDVADAKGIVKRDVTRVVTPGVLLDSDSLDEKAPNYVAAIAVGSASEAARAGQELTYGLAYLDVSTGDFQVTELRGRAELLSELNRVEPRELLIPQAEEGDAVFAESNAQDDDGRPRISGHFEAMRAQLEGVFLRPRSPKCYASKHLLERVAAGPRLADDLASDAYFLKSAAVEKIFARVHDFNFEGGEAVAKAACAVLDYLVETRRGVPANIQAVEPYRARSFLVIDESTKANLELTKTLMGARRSGSLLGVIDKTTTAMGARRLRQWLNYPLVDATRIRNRHDAVEEMLRFPALREDIRNALGEVYDIERLCAKISSGSANARDLRSLLKTLSIIPEVKEVLADCESEFLVSLDESLDPCPELRDLIERAIVDDPPIELTEGRLFRAGFHAELDELIDLSEHGKDWLLNYAAEQKQATDISSLKIKYNKVFGYFLEVTKSNLDLVPEHYIRKQTLANAERYYTPELKEMEEKILSADDKRKTLEYQLFQELRQTVGLEVGALLRTASELANLDVIAGLSELAARLEYTRPTICDEPVIEIDEGRHPVVESTLKDERFVPNSVRMSPERRLLIITGPNMAGKSTVIRQVALISLLAQMGSFVPAKSARLGLVDKIFSRVGASDNLARGQSTFMVEMTEAAHILNNATDKSLVILDEIGRGTSTFDGLSIAWAVAEYLHDKLQSKTMFATHYHELTELVRTLDGAHNLSIAVKEWNDDIIFLRKLVDGEANRSYGIQVGKLAGLPEPVVARAKQVLENLEGGQFDERGVPRAGRQPGKPAPVTARNNPNQLGLFQAPPALDPAQQAALERIQGLNPNTMTPLEALNILGELVGLVGSSDDLNN</sequence>
<dbReference type="InterPro" id="IPR007860">
    <property type="entry name" value="DNA_mmatch_repair_MutS_con_dom"/>
</dbReference>
<keyword evidence="5 9" id="KW-0067">ATP-binding</keyword>
<dbReference type="GO" id="GO:0030983">
    <property type="term" value="F:mismatched DNA binding"/>
    <property type="evidence" value="ECO:0007669"/>
    <property type="project" value="InterPro"/>
</dbReference>
<dbReference type="KEGG" id="bsed:DN745_00415"/>
<dbReference type="Pfam" id="PF01624">
    <property type="entry name" value="MutS_I"/>
    <property type="match status" value="1"/>
</dbReference>
<gene>
    <name evidence="9" type="primary">mutS</name>
    <name evidence="11" type="ORF">DN745_00415</name>
</gene>
<comment type="function">
    <text evidence="8 9">This protein is involved in the repair of mismatches in DNA. It is possible that it carries out the mismatch recognition step. This protein has a weak ATPase activity.</text>
</comment>
<reference evidence="11 12" key="1">
    <citation type="submission" date="2018-06" db="EMBL/GenBank/DDBJ databases">
        <title>Lujinxingia sediminis gen. nov. sp. nov., a new facultative anaerobic member of the class Deltaproteobacteria, and proposal of Lujinxingaceae fam. nov.</title>
        <authorList>
            <person name="Guo L.-Y."/>
            <person name="Li C.-M."/>
            <person name="Wang S."/>
            <person name="Du Z.-J."/>
        </authorList>
    </citation>
    <scope>NUCLEOTIDE SEQUENCE [LARGE SCALE GENOMIC DNA]</scope>
    <source>
        <strain evidence="11 12">FA350</strain>
    </source>
</reference>
<keyword evidence="3 9" id="KW-0547">Nucleotide-binding</keyword>
<dbReference type="GO" id="GO:0003684">
    <property type="term" value="F:damaged DNA binding"/>
    <property type="evidence" value="ECO:0007669"/>
    <property type="project" value="UniProtKB-UniRule"/>
</dbReference>
<dbReference type="Gene3D" id="3.30.420.110">
    <property type="entry name" value="MutS, connector domain"/>
    <property type="match status" value="1"/>
</dbReference>
<dbReference type="Gene3D" id="1.10.1420.10">
    <property type="match status" value="2"/>
</dbReference>
<dbReference type="Gene3D" id="3.40.1170.10">
    <property type="entry name" value="DNA repair protein MutS, domain I"/>
    <property type="match status" value="1"/>
</dbReference>
<dbReference type="SMART" id="SM00534">
    <property type="entry name" value="MUTSac"/>
    <property type="match status" value="1"/>
</dbReference>
<comment type="similarity">
    <text evidence="1 9 10">Belongs to the DNA mismatch repair MutS family.</text>
</comment>
<evidence type="ECO:0000256" key="7">
    <source>
        <dbReference type="ARBA" id="ARBA00023204"/>
    </source>
</evidence>
<keyword evidence="7 9" id="KW-0234">DNA repair</keyword>
<dbReference type="Pfam" id="PF05192">
    <property type="entry name" value="MutS_III"/>
    <property type="match status" value="1"/>
</dbReference>
<dbReference type="AlphaFoldDB" id="A0A2Z4FG44"/>
<dbReference type="PANTHER" id="PTHR11361">
    <property type="entry name" value="DNA MISMATCH REPAIR PROTEIN MUTS FAMILY MEMBER"/>
    <property type="match status" value="1"/>
</dbReference>
<evidence type="ECO:0000256" key="6">
    <source>
        <dbReference type="ARBA" id="ARBA00023125"/>
    </source>
</evidence>
<dbReference type="InterPro" id="IPR007695">
    <property type="entry name" value="DNA_mismatch_repair_MutS-lik_N"/>
</dbReference>
<organism evidence="11 12">
    <name type="scientific">Bradymonas sediminis</name>
    <dbReference type="NCBI Taxonomy" id="1548548"/>
    <lineage>
        <taxon>Bacteria</taxon>
        <taxon>Deltaproteobacteria</taxon>
        <taxon>Bradymonadales</taxon>
        <taxon>Bradymonadaceae</taxon>
        <taxon>Bradymonas</taxon>
    </lineage>
</organism>
<dbReference type="OrthoDB" id="9802448at2"/>
<dbReference type="GO" id="GO:0140664">
    <property type="term" value="F:ATP-dependent DNA damage sensor activity"/>
    <property type="evidence" value="ECO:0007669"/>
    <property type="project" value="InterPro"/>
</dbReference>
<keyword evidence="6 9" id="KW-0238">DNA-binding</keyword>
<feature type="binding site" evidence="9">
    <location>
        <begin position="665"/>
        <end position="672"/>
    </location>
    <ligand>
        <name>ATP</name>
        <dbReference type="ChEBI" id="CHEBI:30616"/>
    </ligand>
</feature>
<dbReference type="GO" id="GO:0006298">
    <property type="term" value="P:mismatch repair"/>
    <property type="evidence" value="ECO:0007669"/>
    <property type="project" value="UniProtKB-UniRule"/>
</dbReference>
<dbReference type="Pfam" id="PF00488">
    <property type="entry name" value="MutS_V"/>
    <property type="match status" value="1"/>
</dbReference>
<dbReference type="Pfam" id="PF05190">
    <property type="entry name" value="MutS_IV"/>
    <property type="match status" value="1"/>
</dbReference>
<dbReference type="InterPro" id="IPR000432">
    <property type="entry name" value="DNA_mismatch_repair_MutS_C"/>
</dbReference>
<dbReference type="InterPro" id="IPR027417">
    <property type="entry name" value="P-loop_NTPase"/>
</dbReference>
<evidence type="ECO:0000256" key="8">
    <source>
        <dbReference type="ARBA" id="ARBA00024647"/>
    </source>
</evidence>
<dbReference type="Gene3D" id="3.40.50.300">
    <property type="entry name" value="P-loop containing nucleotide triphosphate hydrolases"/>
    <property type="match status" value="1"/>
</dbReference>
<dbReference type="InterPro" id="IPR017261">
    <property type="entry name" value="DNA_mismatch_repair_MutS/MSH"/>
</dbReference>
<dbReference type="InterPro" id="IPR007696">
    <property type="entry name" value="DNA_mismatch_repair_MutS_core"/>
</dbReference>
<dbReference type="InterPro" id="IPR045076">
    <property type="entry name" value="MutS"/>
</dbReference>
<dbReference type="FunFam" id="3.40.50.300:FF:000870">
    <property type="entry name" value="MutS protein homolog 4"/>
    <property type="match status" value="1"/>
</dbReference>
<dbReference type="SUPFAM" id="SSF48334">
    <property type="entry name" value="DNA repair protein MutS, domain III"/>
    <property type="match status" value="1"/>
</dbReference>
<dbReference type="InterPro" id="IPR007861">
    <property type="entry name" value="DNA_mismatch_repair_MutS_clamp"/>
</dbReference>
<dbReference type="PANTHER" id="PTHR11361:SF34">
    <property type="entry name" value="DNA MISMATCH REPAIR PROTEIN MSH1, MITOCHONDRIAL"/>
    <property type="match status" value="1"/>
</dbReference>
<proteinExistence type="inferred from homology"/>
<evidence type="ECO:0000313" key="11">
    <source>
        <dbReference type="EMBL" id="AWV87869.1"/>
    </source>
</evidence>
<dbReference type="SMART" id="SM00533">
    <property type="entry name" value="MUTSd"/>
    <property type="match status" value="1"/>
</dbReference>
<accession>A0A2Z4FG44</accession>
<evidence type="ECO:0000256" key="5">
    <source>
        <dbReference type="ARBA" id="ARBA00022840"/>
    </source>
</evidence>
<evidence type="ECO:0000256" key="9">
    <source>
        <dbReference type="HAMAP-Rule" id="MF_00096"/>
    </source>
</evidence>
<dbReference type="FunFam" id="1.10.1420.10:FF:000001">
    <property type="entry name" value="DNA mismatch repair protein MutS"/>
    <property type="match status" value="1"/>
</dbReference>
<dbReference type="GO" id="GO:0005829">
    <property type="term" value="C:cytosol"/>
    <property type="evidence" value="ECO:0007669"/>
    <property type="project" value="TreeGrafter"/>
</dbReference>
<dbReference type="PIRSF" id="PIRSF037677">
    <property type="entry name" value="DNA_mis_repair_Msh6"/>
    <property type="match status" value="1"/>
</dbReference>
<dbReference type="CDD" id="cd03284">
    <property type="entry name" value="ABC_MutS1"/>
    <property type="match status" value="1"/>
</dbReference>
<dbReference type="Proteomes" id="UP000249799">
    <property type="component" value="Chromosome"/>
</dbReference>
<evidence type="ECO:0000256" key="4">
    <source>
        <dbReference type="ARBA" id="ARBA00022763"/>
    </source>
</evidence>
<dbReference type="FunFam" id="3.40.1170.10:FF:000001">
    <property type="entry name" value="DNA mismatch repair protein MutS"/>
    <property type="match status" value="1"/>
</dbReference>
<dbReference type="InterPro" id="IPR005748">
    <property type="entry name" value="DNA_mismatch_repair_MutS"/>
</dbReference>
<dbReference type="SUPFAM" id="SSF53150">
    <property type="entry name" value="DNA repair protein MutS, domain II"/>
    <property type="match status" value="1"/>
</dbReference>
<keyword evidence="4 9" id="KW-0227">DNA damage</keyword>
<name>A0A2Z4FG44_9DELT</name>
<evidence type="ECO:0000256" key="2">
    <source>
        <dbReference type="ARBA" id="ARBA00021982"/>
    </source>
</evidence>
<dbReference type="SUPFAM" id="SSF52540">
    <property type="entry name" value="P-loop containing nucleoside triphosphate hydrolases"/>
    <property type="match status" value="1"/>
</dbReference>
<dbReference type="RefSeq" id="WP_111331106.1">
    <property type="nucleotide sequence ID" value="NZ_CP030032.1"/>
</dbReference>
<dbReference type="GO" id="GO:0005524">
    <property type="term" value="F:ATP binding"/>
    <property type="evidence" value="ECO:0007669"/>
    <property type="project" value="UniProtKB-UniRule"/>
</dbReference>
<dbReference type="NCBIfam" id="TIGR01070">
    <property type="entry name" value="mutS1"/>
    <property type="match status" value="1"/>
</dbReference>
<evidence type="ECO:0000313" key="12">
    <source>
        <dbReference type="Proteomes" id="UP000249799"/>
    </source>
</evidence>
<protein>
    <recommendedName>
        <fullName evidence="2 9">DNA mismatch repair protein MutS</fullName>
    </recommendedName>
</protein>
<evidence type="ECO:0000256" key="3">
    <source>
        <dbReference type="ARBA" id="ARBA00022741"/>
    </source>
</evidence>
<dbReference type="NCBIfam" id="NF003810">
    <property type="entry name" value="PRK05399.1"/>
    <property type="match status" value="1"/>
</dbReference>
<evidence type="ECO:0000256" key="1">
    <source>
        <dbReference type="ARBA" id="ARBA00006271"/>
    </source>
</evidence>
<dbReference type="EMBL" id="CP030032">
    <property type="protein sequence ID" value="AWV87869.1"/>
    <property type="molecule type" value="Genomic_DNA"/>
</dbReference>
<keyword evidence="12" id="KW-1185">Reference proteome</keyword>
<dbReference type="InterPro" id="IPR036678">
    <property type="entry name" value="MutS_con_dom_sf"/>
</dbReference>
<dbReference type="Pfam" id="PF05188">
    <property type="entry name" value="MutS_II"/>
    <property type="match status" value="1"/>
</dbReference>
<dbReference type="SUPFAM" id="SSF55271">
    <property type="entry name" value="DNA repair protein MutS, domain I"/>
    <property type="match status" value="1"/>
</dbReference>
<dbReference type="PROSITE" id="PS00486">
    <property type="entry name" value="DNA_MISMATCH_REPAIR_2"/>
    <property type="match status" value="1"/>
</dbReference>